<dbReference type="GO" id="GO:0051011">
    <property type="term" value="F:microtubule minus-end binding"/>
    <property type="evidence" value="ECO:0007669"/>
    <property type="project" value="TreeGrafter"/>
</dbReference>
<gene>
    <name evidence="1" type="primary">ORF82670</name>
</gene>
<dbReference type="GO" id="GO:0031023">
    <property type="term" value="P:microtubule organizing center organization"/>
    <property type="evidence" value="ECO:0007669"/>
    <property type="project" value="TreeGrafter"/>
</dbReference>
<sequence length="215" mass="24743">DSLVSHDGFIDMFESKVDLLPRDIRAEIENDWIKGGWNRERTPPAPNLRDLTTKSEKLASELSQSTLILEKFQQQVTLQESGKENELLAMTHMLATVLKELHQLAEGFMHCYENQISQWCHQTSPELSELGPVFKRVDVLLQTFVKLLEDINKIRQVQTKLNKTDKKELDVRSHVLVQASREASDAFQHCLTVLEETLHRSKSDFSTKYSPIITL</sequence>
<dbReference type="PANTHER" id="PTHR14352">
    <property type="entry name" value="HAUS AUGMIN-LIKE COMPLEX SUBUNIT 7"/>
    <property type="match status" value="1"/>
</dbReference>
<dbReference type="InterPro" id="IPR029711">
    <property type="entry name" value="Haus7-like"/>
</dbReference>
<organism evidence="1">
    <name type="scientific">Arion vulgaris</name>
    <dbReference type="NCBI Taxonomy" id="1028688"/>
    <lineage>
        <taxon>Eukaryota</taxon>
        <taxon>Metazoa</taxon>
        <taxon>Spiralia</taxon>
        <taxon>Lophotrochozoa</taxon>
        <taxon>Mollusca</taxon>
        <taxon>Gastropoda</taxon>
        <taxon>Heterobranchia</taxon>
        <taxon>Euthyneura</taxon>
        <taxon>Panpulmonata</taxon>
        <taxon>Eupulmonata</taxon>
        <taxon>Stylommatophora</taxon>
        <taxon>Helicina</taxon>
        <taxon>Arionoidea</taxon>
        <taxon>Arionidae</taxon>
        <taxon>Arion</taxon>
    </lineage>
</organism>
<name>A0A0B6ZXN4_9EUPU</name>
<dbReference type="GO" id="GO:0070652">
    <property type="term" value="C:HAUS complex"/>
    <property type="evidence" value="ECO:0007669"/>
    <property type="project" value="TreeGrafter"/>
</dbReference>
<dbReference type="EMBL" id="HACG01025630">
    <property type="protein sequence ID" value="CEK72495.1"/>
    <property type="molecule type" value="Transcribed_RNA"/>
</dbReference>
<feature type="non-terminal residue" evidence="1">
    <location>
        <position position="1"/>
    </location>
</feature>
<dbReference type="AlphaFoldDB" id="A0A0B6ZXN4"/>
<reference evidence="1" key="1">
    <citation type="submission" date="2014-12" db="EMBL/GenBank/DDBJ databases">
        <title>Insight into the proteome of Arion vulgaris.</title>
        <authorList>
            <person name="Aradska J."/>
            <person name="Bulat T."/>
            <person name="Smidak R."/>
            <person name="Sarate P."/>
            <person name="Gangsoo J."/>
            <person name="Sialana F."/>
            <person name="Bilban M."/>
            <person name="Lubec G."/>
        </authorList>
    </citation>
    <scope>NUCLEOTIDE SEQUENCE</scope>
    <source>
        <tissue evidence="1">Skin</tissue>
    </source>
</reference>
<protein>
    <submittedName>
        <fullName evidence="1">Uncharacterized protein</fullName>
    </submittedName>
</protein>
<dbReference type="PANTHER" id="PTHR14352:SF2">
    <property type="entry name" value="HAUS AUGMIN-LIKE COMPLEX SUBUNIT 7"/>
    <property type="match status" value="1"/>
</dbReference>
<evidence type="ECO:0000313" key="1">
    <source>
        <dbReference type="EMBL" id="CEK72495.1"/>
    </source>
</evidence>
<accession>A0A0B6ZXN4</accession>
<proteinExistence type="predicted"/>
<dbReference type="GO" id="GO:0051225">
    <property type="term" value="P:spindle assembly"/>
    <property type="evidence" value="ECO:0007669"/>
    <property type="project" value="TreeGrafter"/>
</dbReference>